<sequence>MSEVLSLARKELTGYFGSPVAYLFIGAFLLVALFVFFWIEAFFARNIADARPLFDWMPVLLIFLVAALTMRLWSEERRAGTLETLLTLPVSPWRLVLGKFVAALTLVTVAVLLTLPLPITVSWLGPLDWGPVLGAYVATLLLAAAYIAIGLFVSSRTDNPIVSLIGTALLAGALFLIGSPAITSLFGHRVGELLQLLGTGARFDSIGRGVLDLRDLYYYASLVGVFLALTVFSLERLRWAADSVRADRHRRWRLITVLAIANLLAGNLWLHQVSGARVDLTEGRVYSLSQTTRDYLAQLEEPLLIRGYFSSHTHPLLAPLVPPLRDLLREYQIAGGGRVKVEIVDPLQHPDLEREAGERYGIRPVAFETVDRHRAGVVNSYFDVLVQYGDQFERLGFRDLIEVKGRGAGALDVRLRNPEYDLTRAIKKVLYGYRGGGDLFAGLPQPARLRAFVSPSEELPEPLPELVEDLAAVLAELAEEGAGRFEYRFEDPAAGGGALGDEIAERYGFGPVVLSLFDPRPFWFSLALESGDQGLPVPWPEETSREGLKRAIEASLRRLTPGYLRTVALYTPPEAGGFPGMGFGGGTEFATLRERLGETFRLRPTDLGQGLVPEDADLLLVVQPEDLTEEQVFAIDQFLMQGGTLVLAASPFHIDLGGAAIAARRQETGLEAWLEHLGIELEPTLVLDPQNTPFPIPVQRDLGGFLVEEIQTLAYPYFPDIRDDGLDQDGVAAGLGQLTLNWASPIRLDEARNQERLVRPLIKSSERSWTSDSAGIQPDFETYGPLGFPSGLDTGRQLLGVVIEGRFPSLFAGRPLPRLARLDDGLDPDDEGLEPAPIATGLVEVSPPSARVILIGSASFLTDTAMTLASQATQTLYTRPVELIQNAAEWSLEDRGLLTLRGRGHYTRLLVPLESDAQRFWEYLNYLLALAGLGLVYLLYRLARARRRRYHDLVLKGGRA</sequence>
<accession>A0ABV4BFL7</accession>
<gene>
    <name evidence="9" type="ORF">ABC977_13060</name>
</gene>
<comment type="subcellular location">
    <subcellularLocation>
        <location evidence="1">Cell membrane</location>
        <topology evidence="1">Multi-pass membrane protein</topology>
    </subcellularLocation>
</comment>
<evidence type="ECO:0000256" key="3">
    <source>
        <dbReference type="ARBA" id="ARBA00022692"/>
    </source>
</evidence>
<feature type="transmembrane region" description="Helical" evidence="6">
    <location>
        <begin position="161"/>
        <end position="186"/>
    </location>
</feature>
<evidence type="ECO:0000313" key="9">
    <source>
        <dbReference type="EMBL" id="MEY6433331.1"/>
    </source>
</evidence>
<evidence type="ECO:0000256" key="1">
    <source>
        <dbReference type="ARBA" id="ARBA00004651"/>
    </source>
</evidence>
<evidence type="ECO:0000256" key="2">
    <source>
        <dbReference type="ARBA" id="ARBA00022475"/>
    </source>
</evidence>
<feature type="transmembrane region" description="Helical" evidence="6">
    <location>
        <begin position="923"/>
        <end position="940"/>
    </location>
</feature>
<keyword evidence="2" id="KW-1003">Cell membrane</keyword>
<dbReference type="Pfam" id="PF09822">
    <property type="entry name" value="ABC_transp_aux"/>
    <property type="match status" value="1"/>
</dbReference>
<feature type="transmembrane region" description="Helical" evidence="6">
    <location>
        <begin position="95"/>
        <end position="115"/>
    </location>
</feature>
<keyword evidence="4 6" id="KW-1133">Transmembrane helix</keyword>
<evidence type="ECO:0000256" key="4">
    <source>
        <dbReference type="ARBA" id="ARBA00022989"/>
    </source>
</evidence>
<reference evidence="9 10" key="1">
    <citation type="submission" date="2024-05" db="EMBL/GenBank/DDBJ databases">
        <title>Genome Sequence and Characterization of the New Strain Purple Sulfur Bacterium of Genus Thioalkalicoccus.</title>
        <authorList>
            <person name="Bryantseva I.A."/>
            <person name="Kyndt J.A."/>
            <person name="Imhoff J.F."/>
        </authorList>
    </citation>
    <scope>NUCLEOTIDE SEQUENCE [LARGE SCALE GENOMIC DNA]</scope>
    <source>
        <strain evidence="9 10">Um2</strain>
    </source>
</reference>
<dbReference type="RefSeq" id="WP_369667715.1">
    <property type="nucleotide sequence ID" value="NZ_JBDKXB010000019.1"/>
</dbReference>
<name>A0ABV4BFL7_9GAMM</name>
<evidence type="ECO:0000313" key="10">
    <source>
        <dbReference type="Proteomes" id="UP001564408"/>
    </source>
</evidence>
<comment type="caution">
    <text evidence="9">The sequence shown here is derived from an EMBL/GenBank/DDBJ whole genome shotgun (WGS) entry which is preliminary data.</text>
</comment>
<dbReference type="Pfam" id="PF23357">
    <property type="entry name" value="DUF7088"/>
    <property type="match status" value="1"/>
</dbReference>
<evidence type="ECO:0000259" key="8">
    <source>
        <dbReference type="Pfam" id="PF23357"/>
    </source>
</evidence>
<dbReference type="PANTHER" id="PTHR30294">
    <property type="entry name" value="MEMBRANE COMPONENT OF ABC TRANSPORTER YHHJ-RELATED"/>
    <property type="match status" value="1"/>
</dbReference>
<dbReference type="InterPro" id="IPR051449">
    <property type="entry name" value="ABC-2_transporter_component"/>
</dbReference>
<feature type="transmembrane region" description="Helical" evidence="6">
    <location>
        <begin position="216"/>
        <end position="234"/>
    </location>
</feature>
<feature type="domain" description="ABC-type uncharacterised transport system" evidence="7">
    <location>
        <begin position="586"/>
        <end position="867"/>
    </location>
</feature>
<proteinExistence type="predicted"/>
<evidence type="ECO:0000256" key="6">
    <source>
        <dbReference type="SAM" id="Phobius"/>
    </source>
</evidence>
<organism evidence="9 10">
    <name type="scientific">Thioalkalicoccus limnaeus</name>
    <dbReference type="NCBI Taxonomy" id="120681"/>
    <lineage>
        <taxon>Bacteria</taxon>
        <taxon>Pseudomonadati</taxon>
        <taxon>Pseudomonadota</taxon>
        <taxon>Gammaproteobacteria</taxon>
        <taxon>Chromatiales</taxon>
        <taxon>Chromatiaceae</taxon>
        <taxon>Thioalkalicoccus</taxon>
    </lineage>
</organism>
<evidence type="ECO:0000259" key="7">
    <source>
        <dbReference type="Pfam" id="PF09822"/>
    </source>
</evidence>
<keyword evidence="10" id="KW-1185">Reference proteome</keyword>
<dbReference type="EMBL" id="JBDKXB010000019">
    <property type="protein sequence ID" value="MEY6433331.1"/>
    <property type="molecule type" value="Genomic_DNA"/>
</dbReference>
<feature type="transmembrane region" description="Helical" evidence="6">
    <location>
        <begin position="20"/>
        <end position="44"/>
    </location>
</feature>
<evidence type="ECO:0000256" key="5">
    <source>
        <dbReference type="ARBA" id="ARBA00023136"/>
    </source>
</evidence>
<dbReference type="InterPro" id="IPR019196">
    <property type="entry name" value="ABC_transp_unknown"/>
</dbReference>
<feature type="transmembrane region" description="Helical" evidence="6">
    <location>
        <begin position="56"/>
        <end position="74"/>
    </location>
</feature>
<keyword evidence="5 6" id="KW-0472">Membrane</keyword>
<keyword evidence="3 6" id="KW-0812">Transmembrane</keyword>
<dbReference type="Proteomes" id="UP001564408">
    <property type="component" value="Unassembled WGS sequence"/>
</dbReference>
<feature type="transmembrane region" description="Helical" evidence="6">
    <location>
        <begin position="135"/>
        <end position="154"/>
    </location>
</feature>
<dbReference type="InterPro" id="IPR055396">
    <property type="entry name" value="DUF7088"/>
</dbReference>
<feature type="domain" description="DUF7088" evidence="8">
    <location>
        <begin position="283"/>
        <end position="386"/>
    </location>
</feature>
<protein>
    <submittedName>
        <fullName evidence="9">Gldg family protein</fullName>
    </submittedName>
</protein>
<feature type="transmembrane region" description="Helical" evidence="6">
    <location>
        <begin position="254"/>
        <end position="270"/>
    </location>
</feature>
<dbReference type="Pfam" id="PF12679">
    <property type="entry name" value="ABC2_membrane_2"/>
    <property type="match status" value="1"/>
</dbReference>
<dbReference type="PANTHER" id="PTHR30294:SF29">
    <property type="entry name" value="MULTIDRUG ABC TRANSPORTER PERMEASE YBHS-RELATED"/>
    <property type="match status" value="1"/>
</dbReference>